<proteinExistence type="predicted"/>
<name>A0A6M2DNS5_XENCH</name>
<evidence type="ECO:0000313" key="2">
    <source>
        <dbReference type="EMBL" id="NOV47979.1"/>
    </source>
</evidence>
<dbReference type="AlphaFoldDB" id="A0A6M2DNS5"/>
<protein>
    <submittedName>
        <fullName evidence="2">Putative secreted protein</fullName>
    </submittedName>
</protein>
<sequence>MNSSKKKKAEILKCRLTIILVFIILSKIISQIVVFNMIFTIKKIKIANCIQIVQKIFLLFVQICLRRKECHIIIKTLIN</sequence>
<keyword evidence="1" id="KW-0472">Membrane</keyword>
<reference evidence="2" key="1">
    <citation type="submission" date="2020-03" db="EMBL/GenBank/DDBJ databases">
        <title>Transcriptomic Profiling of the Digestive Tract of the Rat Flea, Xenopsylla cheopis, Following Blood Feeding and Infection with Yersinia pestis.</title>
        <authorList>
            <person name="Bland D.M."/>
            <person name="Martens C.A."/>
            <person name="Virtaneva K."/>
            <person name="Kanakabandi K."/>
            <person name="Long D."/>
            <person name="Rosenke R."/>
            <person name="Saturday G.A."/>
            <person name="Hoyt F.H."/>
            <person name="Bruno D.P."/>
            <person name="Ribeiro J.M.C."/>
            <person name="Hinnebusch J."/>
        </authorList>
    </citation>
    <scope>NUCLEOTIDE SEQUENCE</scope>
</reference>
<organism evidence="2">
    <name type="scientific">Xenopsylla cheopis</name>
    <name type="common">Oriental rat flea</name>
    <name type="synonym">Pulex cheopis</name>
    <dbReference type="NCBI Taxonomy" id="163159"/>
    <lineage>
        <taxon>Eukaryota</taxon>
        <taxon>Metazoa</taxon>
        <taxon>Ecdysozoa</taxon>
        <taxon>Arthropoda</taxon>
        <taxon>Hexapoda</taxon>
        <taxon>Insecta</taxon>
        <taxon>Pterygota</taxon>
        <taxon>Neoptera</taxon>
        <taxon>Endopterygota</taxon>
        <taxon>Siphonaptera</taxon>
        <taxon>Pulicidae</taxon>
        <taxon>Xenopsyllinae</taxon>
        <taxon>Xenopsylla</taxon>
    </lineage>
</organism>
<keyword evidence="1" id="KW-0812">Transmembrane</keyword>
<accession>A0A6M2DNS5</accession>
<keyword evidence="1" id="KW-1133">Transmembrane helix</keyword>
<dbReference type="EMBL" id="GIIL01004253">
    <property type="protein sequence ID" value="NOV47979.1"/>
    <property type="molecule type" value="Transcribed_RNA"/>
</dbReference>
<feature type="transmembrane region" description="Helical" evidence="1">
    <location>
        <begin position="12"/>
        <end position="38"/>
    </location>
</feature>
<evidence type="ECO:0000256" key="1">
    <source>
        <dbReference type="SAM" id="Phobius"/>
    </source>
</evidence>